<evidence type="ECO:0000313" key="1">
    <source>
        <dbReference type="EMBL" id="KAI4861724.1"/>
    </source>
</evidence>
<name>A0ACB9YQW5_9PEZI</name>
<dbReference type="EMBL" id="MU393543">
    <property type="protein sequence ID" value="KAI4861724.1"/>
    <property type="molecule type" value="Genomic_DNA"/>
</dbReference>
<sequence length="294" mass="32676">MHFSIAGTCRFTALVLYSAQLSSAYWLHSSCEGKHIDKDKLSGAISNAMNMAAEASQDWDKNEVQDLKTWIFGSTAEQARQFVDNIYSNGGDPTFSRQNSPDKINFFCDLDELEVTDDLNNPNNPSGKKTHNKAVNMRAYGDGVKDCESTDGISGIKGYTANFEGRSYIVLCPWYLDRMNVVKVPTSSKFLSAIKNPMRALDKALDSIPDFSGKSMDTMFLLDQTILHEITHTTYAGHSRDIDGGNSYTWENVIRLSSNPNAWKNAESLAFFGLGVDLIRKGYTIQKSGNVKKT</sequence>
<protein>
    <submittedName>
        <fullName evidence="1">Uncharacterized protein</fullName>
    </submittedName>
</protein>
<evidence type="ECO:0000313" key="2">
    <source>
        <dbReference type="Proteomes" id="UP001497700"/>
    </source>
</evidence>
<accession>A0ACB9YQW5</accession>
<gene>
    <name evidence="1" type="ORF">F4820DRAFT_464439</name>
</gene>
<dbReference type="Proteomes" id="UP001497700">
    <property type="component" value="Unassembled WGS sequence"/>
</dbReference>
<comment type="caution">
    <text evidence="1">The sequence shown here is derived from an EMBL/GenBank/DDBJ whole genome shotgun (WGS) entry which is preliminary data.</text>
</comment>
<reference evidence="1 2" key="1">
    <citation type="journal article" date="2022" name="New Phytol.">
        <title>Ecological generalism drives hyperdiversity of secondary metabolite gene clusters in xylarialean endophytes.</title>
        <authorList>
            <person name="Franco M.E.E."/>
            <person name="Wisecaver J.H."/>
            <person name="Arnold A.E."/>
            <person name="Ju Y.M."/>
            <person name="Slot J.C."/>
            <person name="Ahrendt S."/>
            <person name="Moore L.P."/>
            <person name="Eastman K.E."/>
            <person name="Scott K."/>
            <person name="Konkel Z."/>
            <person name="Mondo S.J."/>
            <person name="Kuo A."/>
            <person name="Hayes R.D."/>
            <person name="Haridas S."/>
            <person name="Andreopoulos B."/>
            <person name="Riley R."/>
            <person name="LaButti K."/>
            <person name="Pangilinan J."/>
            <person name="Lipzen A."/>
            <person name="Amirebrahimi M."/>
            <person name="Yan J."/>
            <person name="Adam C."/>
            <person name="Keymanesh K."/>
            <person name="Ng V."/>
            <person name="Louie K."/>
            <person name="Northen T."/>
            <person name="Drula E."/>
            <person name="Henrissat B."/>
            <person name="Hsieh H.M."/>
            <person name="Youens-Clark K."/>
            <person name="Lutzoni F."/>
            <person name="Miadlikowska J."/>
            <person name="Eastwood D.C."/>
            <person name="Hamelin R.C."/>
            <person name="Grigoriev I.V."/>
            <person name="U'Ren J.M."/>
        </authorList>
    </citation>
    <scope>NUCLEOTIDE SEQUENCE [LARGE SCALE GENOMIC DNA]</scope>
    <source>
        <strain evidence="1 2">CBS 119005</strain>
    </source>
</reference>
<proteinExistence type="predicted"/>
<organism evidence="1 2">
    <name type="scientific">Hypoxylon rubiginosum</name>
    <dbReference type="NCBI Taxonomy" id="110542"/>
    <lineage>
        <taxon>Eukaryota</taxon>
        <taxon>Fungi</taxon>
        <taxon>Dikarya</taxon>
        <taxon>Ascomycota</taxon>
        <taxon>Pezizomycotina</taxon>
        <taxon>Sordariomycetes</taxon>
        <taxon>Xylariomycetidae</taxon>
        <taxon>Xylariales</taxon>
        <taxon>Hypoxylaceae</taxon>
        <taxon>Hypoxylon</taxon>
    </lineage>
</organism>
<keyword evidence="2" id="KW-1185">Reference proteome</keyword>